<dbReference type="EMBL" id="CM037616">
    <property type="protein sequence ID" value="KAH7991657.1"/>
    <property type="molecule type" value="Genomic_DNA"/>
</dbReference>
<reference evidence="1" key="1">
    <citation type="submission" date="2021-08" db="EMBL/GenBank/DDBJ databases">
        <title>The first chromosome-level gecko genome reveals the dynamic sex chromosomes of Neotropical dwarf geckos (Sphaerodactylidae: Sphaerodactylus).</title>
        <authorList>
            <person name="Pinto B.J."/>
            <person name="Keating S.E."/>
            <person name="Gamble T."/>
        </authorList>
    </citation>
    <scope>NUCLEOTIDE SEQUENCE</scope>
    <source>
        <strain evidence="1">TG3544</strain>
    </source>
</reference>
<keyword evidence="2" id="KW-1185">Reference proteome</keyword>
<gene>
    <name evidence="1" type="ORF">K3G42_008460</name>
</gene>
<evidence type="ECO:0000313" key="1">
    <source>
        <dbReference type="EMBL" id="KAH7991657.1"/>
    </source>
</evidence>
<protein>
    <submittedName>
        <fullName evidence="1">Uncharacterized protein</fullName>
    </submittedName>
</protein>
<name>A0ACB8EGL5_9SAUR</name>
<sequence length="259" mass="26927">MVSGASLLPMMARLSDDTDGGPDGISGSELAMEPSATAETLGEMRAALPDTLNGDSGKATVLQRMNDINSGGNTFLVTVVTSAPKKSAVTTAQENTANFPRPTMSITVFGNTTSAGRYSTIVNEPGGTIAVPGVPSVAFEEVTKNFLQNIINSTSTENLYTIHTTVSGPGGATAPNGDPTTAIENATEFHEESSASQDDVPPVENPATTTSISTENPIHNITGKTITQSQDNTVVMVTSSENVPDDLPDITHGKWRSDL</sequence>
<organism evidence="1 2">
    <name type="scientific">Sphaerodactylus townsendi</name>
    <dbReference type="NCBI Taxonomy" id="933632"/>
    <lineage>
        <taxon>Eukaryota</taxon>
        <taxon>Metazoa</taxon>
        <taxon>Chordata</taxon>
        <taxon>Craniata</taxon>
        <taxon>Vertebrata</taxon>
        <taxon>Euteleostomi</taxon>
        <taxon>Lepidosauria</taxon>
        <taxon>Squamata</taxon>
        <taxon>Bifurcata</taxon>
        <taxon>Gekkota</taxon>
        <taxon>Sphaerodactylidae</taxon>
        <taxon>Sphaerodactylus</taxon>
    </lineage>
</organism>
<comment type="caution">
    <text evidence="1">The sequence shown here is derived from an EMBL/GenBank/DDBJ whole genome shotgun (WGS) entry which is preliminary data.</text>
</comment>
<proteinExistence type="predicted"/>
<accession>A0ACB8EGL5</accession>
<evidence type="ECO:0000313" key="2">
    <source>
        <dbReference type="Proteomes" id="UP000827872"/>
    </source>
</evidence>
<dbReference type="Proteomes" id="UP000827872">
    <property type="component" value="Linkage Group LG03"/>
</dbReference>